<keyword evidence="1" id="KW-0732">Signal</keyword>
<dbReference type="Pfam" id="PF03793">
    <property type="entry name" value="PASTA"/>
    <property type="match status" value="3"/>
</dbReference>
<sequence length="236" mass="24593">MTLMIRKLYRYLVAVALISALAAVAGCSSSTAVQGMIETPVLVGVSLREAEAKAAEVGVQVKVQSSETSDTMPVDFVLRQDPEPQTVVQKGRVITVVTSSGPVSLTLPDFVGGKFEVAQAFIVANQLVLGDLVEQVDVSPVGTVLAQEPAGNADVDRGSVVTLTISRGTMAAMPDLVGLSLTESKKRLGALGLSVSKVIVSPQTTQPAQLVLRQEPAAGDAIEKGGWIELMVSKVP</sequence>
<proteinExistence type="predicted"/>
<dbReference type="EMBL" id="QXIW01000019">
    <property type="protein sequence ID" value="RIE13808.1"/>
    <property type="molecule type" value="Genomic_DNA"/>
</dbReference>
<dbReference type="Proteomes" id="UP000265724">
    <property type="component" value="Unassembled WGS sequence"/>
</dbReference>
<keyword evidence="5" id="KW-1185">Reference proteome</keyword>
<comment type="caution">
    <text evidence="4">The sequence shown here is derived from an EMBL/GenBank/DDBJ whole genome shotgun (WGS) entry which is preliminary data.</text>
</comment>
<name>A0A398DNR5_9BACT</name>
<feature type="signal peptide" evidence="1">
    <location>
        <begin position="1"/>
        <end position="25"/>
    </location>
</feature>
<evidence type="ECO:0000313" key="6">
    <source>
        <dbReference type="Proteomes" id="UP000266042"/>
    </source>
</evidence>
<reference evidence="5 6" key="1">
    <citation type="submission" date="2018-09" db="EMBL/GenBank/DDBJ databases">
        <title>Discovery and Ecogenomic Context for Candidatus Cryosericales, a Global Caldiserica Order Active in Thawing Permafrost.</title>
        <authorList>
            <person name="Martinez M.A."/>
            <person name="Woodcroft B.J."/>
            <person name="Ignacio Espinoza J.C."/>
            <person name="Zayed A."/>
            <person name="Singleton C.M."/>
            <person name="Boyd J."/>
            <person name="Li Y.-F."/>
            <person name="Purvine S."/>
            <person name="Maughan H."/>
            <person name="Hodgkins S.B."/>
            <person name="Anderson D."/>
            <person name="Sederholm M."/>
            <person name="Temperton B."/>
            <person name="Saleska S.R."/>
            <person name="Tyson G.W."/>
            <person name="Rich V.I."/>
        </authorList>
    </citation>
    <scope>NUCLEOTIDE SEQUENCE [LARGE SCALE GENOMIC DNA]</scope>
    <source>
        <strain evidence="3 5">SMC2</strain>
        <strain evidence="4 6">SMC3</strain>
    </source>
</reference>
<feature type="domain" description="PASTA" evidence="2">
    <location>
        <begin position="32"/>
        <end position="100"/>
    </location>
</feature>
<dbReference type="PROSITE" id="PS51257">
    <property type="entry name" value="PROKAR_LIPOPROTEIN"/>
    <property type="match status" value="1"/>
</dbReference>
<accession>A0A398DNR5</accession>
<dbReference type="PROSITE" id="PS51178">
    <property type="entry name" value="PASTA"/>
    <property type="match status" value="3"/>
</dbReference>
<gene>
    <name evidence="3" type="ORF">SMC2_04690</name>
    <name evidence="4" type="ORF">SMC3_03395</name>
</gene>
<dbReference type="InterPro" id="IPR005543">
    <property type="entry name" value="PASTA_dom"/>
</dbReference>
<protein>
    <submittedName>
        <fullName evidence="4">PASTA domain-containing protein</fullName>
    </submittedName>
</protein>
<evidence type="ECO:0000259" key="2">
    <source>
        <dbReference type="PROSITE" id="PS51178"/>
    </source>
</evidence>
<dbReference type="EMBL" id="QXIX01000035">
    <property type="protein sequence ID" value="RIE13791.1"/>
    <property type="molecule type" value="Genomic_DNA"/>
</dbReference>
<evidence type="ECO:0000313" key="3">
    <source>
        <dbReference type="EMBL" id="RIE13791.1"/>
    </source>
</evidence>
<dbReference type="Proteomes" id="UP000266042">
    <property type="component" value="Unassembled WGS sequence"/>
</dbReference>
<feature type="domain" description="PASTA" evidence="2">
    <location>
        <begin position="168"/>
        <end position="234"/>
    </location>
</feature>
<evidence type="ECO:0000256" key="1">
    <source>
        <dbReference type="SAM" id="SignalP"/>
    </source>
</evidence>
<dbReference type="CDD" id="cd06577">
    <property type="entry name" value="PASTA_pknB"/>
    <property type="match status" value="3"/>
</dbReference>
<organism evidence="4 6">
    <name type="scientific">Candidatus Cryosericum hinesii</name>
    <dbReference type="NCBI Taxonomy" id="2290915"/>
    <lineage>
        <taxon>Bacteria</taxon>
        <taxon>Pseudomonadati</taxon>
        <taxon>Caldisericota/Cryosericota group</taxon>
        <taxon>Candidatus Cryosericota</taxon>
        <taxon>Candidatus Cryosericia</taxon>
        <taxon>Candidatus Cryosericales</taxon>
        <taxon>Candidatus Cryosericaceae</taxon>
        <taxon>Candidatus Cryosericum</taxon>
    </lineage>
</organism>
<feature type="chain" id="PRO_5017216361" evidence="1">
    <location>
        <begin position="26"/>
        <end position="236"/>
    </location>
</feature>
<dbReference type="SMART" id="SM00740">
    <property type="entry name" value="PASTA"/>
    <property type="match status" value="3"/>
</dbReference>
<feature type="domain" description="PASTA" evidence="2">
    <location>
        <begin position="101"/>
        <end position="167"/>
    </location>
</feature>
<evidence type="ECO:0000313" key="4">
    <source>
        <dbReference type="EMBL" id="RIE13808.1"/>
    </source>
</evidence>
<dbReference type="Gene3D" id="3.30.10.20">
    <property type="match status" value="3"/>
</dbReference>
<evidence type="ECO:0000313" key="5">
    <source>
        <dbReference type="Proteomes" id="UP000265724"/>
    </source>
</evidence>
<dbReference type="AlphaFoldDB" id="A0A398DNR5"/>